<dbReference type="InterPro" id="IPR036047">
    <property type="entry name" value="F-box-like_dom_sf"/>
</dbReference>
<sequence>MEPVAAAPNLSSVPTEILLSILSVLPSRALLPVLPVNRRFYSAAVRLLHARLIKAAALQDHRLILECYHPSAKISTPYLYCDYLSTDNLQIEDGPDGESASGLPRPTIADLGQIYSHFRPVVQEENRRPRLRYPRRAPPAQPSGSGDGGGSSSQTSSRAERQEATFPTQDLYLDENQLFSQLCTITNLVKLGPKPGLFVSHVNVSDGIIRVFREWLGRQAAMADKSNTEIIWADTSQTVGLRFRVTQKDMPPSEYNPSPVLMAADEEPPVAYRLELEELVVRANHLLLAMEKSELQEFATSGNAVMISAVEF</sequence>
<accession>A0AAN6Y6C0</accession>
<dbReference type="AlphaFoldDB" id="A0AAN6Y6C0"/>
<evidence type="ECO:0000259" key="2">
    <source>
        <dbReference type="PROSITE" id="PS50181"/>
    </source>
</evidence>
<comment type="caution">
    <text evidence="3">The sequence shown here is derived from an EMBL/GenBank/DDBJ whole genome shotgun (WGS) entry which is preliminary data.</text>
</comment>
<proteinExistence type="predicted"/>
<feature type="region of interest" description="Disordered" evidence="1">
    <location>
        <begin position="125"/>
        <end position="164"/>
    </location>
</feature>
<reference evidence="3" key="1">
    <citation type="journal article" date="2023" name="Mol. Phylogenet. Evol.">
        <title>Genome-scale phylogeny and comparative genomics of the fungal order Sordariales.</title>
        <authorList>
            <person name="Hensen N."/>
            <person name="Bonometti L."/>
            <person name="Westerberg I."/>
            <person name="Brannstrom I.O."/>
            <person name="Guillou S."/>
            <person name="Cros-Aarteil S."/>
            <person name="Calhoun S."/>
            <person name="Haridas S."/>
            <person name="Kuo A."/>
            <person name="Mondo S."/>
            <person name="Pangilinan J."/>
            <person name="Riley R."/>
            <person name="LaButti K."/>
            <person name="Andreopoulos B."/>
            <person name="Lipzen A."/>
            <person name="Chen C."/>
            <person name="Yan M."/>
            <person name="Daum C."/>
            <person name="Ng V."/>
            <person name="Clum A."/>
            <person name="Steindorff A."/>
            <person name="Ohm R.A."/>
            <person name="Martin F."/>
            <person name="Silar P."/>
            <person name="Natvig D.O."/>
            <person name="Lalanne C."/>
            <person name="Gautier V."/>
            <person name="Ament-Velasquez S.L."/>
            <person name="Kruys A."/>
            <person name="Hutchinson M.I."/>
            <person name="Powell A.J."/>
            <person name="Barry K."/>
            <person name="Miller A.N."/>
            <person name="Grigoriev I.V."/>
            <person name="Debuchy R."/>
            <person name="Gladieux P."/>
            <person name="Hiltunen Thoren M."/>
            <person name="Johannesson H."/>
        </authorList>
    </citation>
    <scope>NUCLEOTIDE SEQUENCE</scope>
    <source>
        <strain evidence="3">PSN293</strain>
    </source>
</reference>
<dbReference type="Proteomes" id="UP001301769">
    <property type="component" value="Unassembled WGS sequence"/>
</dbReference>
<gene>
    <name evidence="3" type="ORF">QBC37DRAFT_37312</name>
</gene>
<feature type="domain" description="F-box" evidence="2">
    <location>
        <begin position="7"/>
        <end position="56"/>
    </location>
</feature>
<evidence type="ECO:0000313" key="4">
    <source>
        <dbReference type="Proteomes" id="UP001301769"/>
    </source>
</evidence>
<dbReference type="SUPFAM" id="SSF81383">
    <property type="entry name" value="F-box domain"/>
    <property type="match status" value="1"/>
</dbReference>
<organism evidence="3 4">
    <name type="scientific">Rhypophila decipiens</name>
    <dbReference type="NCBI Taxonomy" id="261697"/>
    <lineage>
        <taxon>Eukaryota</taxon>
        <taxon>Fungi</taxon>
        <taxon>Dikarya</taxon>
        <taxon>Ascomycota</taxon>
        <taxon>Pezizomycotina</taxon>
        <taxon>Sordariomycetes</taxon>
        <taxon>Sordariomycetidae</taxon>
        <taxon>Sordariales</taxon>
        <taxon>Naviculisporaceae</taxon>
        <taxon>Rhypophila</taxon>
    </lineage>
</organism>
<dbReference type="PROSITE" id="PS50181">
    <property type="entry name" value="FBOX"/>
    <property type="match status" value="1"/>
</dbReference>
<protein>
    <recommendedName>
        <fullName evidence="2">F-box domain-containing protein</fullName>
    </recommendedName>
</protein>
<keyword evidence="4" id="KW-1185">Reference proteome</keyword>
<dbReference type="EMBL" id="MU858181">
    <property type="protein sequence ID" value="KAK4210222.1"/>
    <property type="molecule type" value="Genomic_DNA"/>
</dbReference>
<evidence type="ECO:0000256" key="1">
    <source>
        <dbReference type="SAM" id="MobiDB-lite"/>
    </source>
</evidence>
<dbReference type="InterPro" id="IPR001810">
    <property type="entry name" value="F-box_dom"/>
</dbReference>
<evidence type="ECO:0000313" key="3">
    <source>
        <dbReference type="EMBL" id="KAK4210222.1"/>
    </source>
</evidence>
<name>A0AAN6Y6C0_9PEZI</name>
<reference evidence="3" key="2">
    <citation type="submission" date="2023-05" db="EMBL/GenBank/DDBJ databases">
        <authorList>
            <consortium name="Lawrence Berkeley National Laboratory"/>
            <person name="Steindorff A."/>
            <person name="Hensen N."/>
            <person name="Bonometti L."/>
            <person name="Westerberg I."/>
            <person name="Brannstrom I.O."/>
            <person name="Guillou S."/>
            <person name="Cros-Aarteil S."/>
            <person name="Calhoun S."/>
            <person name="Haridas S."/>
            <person name="Kuo A."/>
            <person name="Mondo S."/>
            <person name="Pangilinan J."/>
            <person name="Riley R."/>
            <person name="Labutti K."/>
            <person name="Andreopoulos B."/>
            <person name="Lipzen A."/>
            <person name="Chen C."/>
            <person name="Yanf M."/>
            <person name="Daum C."/>
            <person name="Ng V."/>
            <person name="Clum A."/>
            <person name="Ohm R."/>
            <person name="Martin F."/>
            <person name="Silar P."/>
            <person name="Natvig D."/>
            <person name="Lalanne C."/>
            <person name="Gautier V."/>
            <person name="Ament-Velasquez S.L."/>
            <person name="Kruys A."/>
            <person name="Hutchinson M.I."/>
            <person name="Powell A.J."/>
            <person name="Barry K."/>
            <person name="Miller A.N."/>
            <person name="Grigoriev I.V."/>
            <person name="Debuchy R."/>
            <person name="Gladieux P."/>
            <person name="Thoren M.H."/>
            <person name="Johannesson H."/>
        </authorList>
    </citation>
    <scope>NUCLEOTIDE SEQUENCE</scope>
    <source>
        <strain evidence="3">PSN293</strain>
    </source>
</reference>